<feature type="compositionally biased region" description="Low complexity" evidence="1">
    <location>
        <begin position="91"/>
        <end position="100"/>
    </location>
</feature>
<dbReference type="RefSeq" id="WP_067854792.1">
    <property type="nucleotide sequence ID" value="NZ_JBJZOV010000008.1"/>
</dbReference>
<accession>A0A132PG20</accession>
<evidence type="ECO:0000313" key="4">
    <source>
        <dbReference type="Proteomes" id="UP000070612"/>
    </source>
</evidence>
<keyword evidence="2" id="KW-1133">Transmembrane helix</keyword>
<dbReference type="AlphaFoldDB" id="A0A132PG20"/>
<dbReference type="Proteomes" id="UP000070612">
    <property type="component" value="Unassembled WGS sequence"/>
</dbReference>
<feature type="region of interest" description="Disordered" evidence="1">
    <location>
        <begin position="1"/>
        <end position="30"/>
    </location>
</feature>
<evidence type="ECO:0000256" key="1">
    <source>
        <dbReference type="SAM" id="MobiDB-lite"/>
    </source>
</evidence>
<evidence type="ECO:0000256" key="2">
    <source>
        <dbReference type="SAM" id="Phobius"/>
    </source>
</evidence>
<dbReference type="STRING" id="59750.AWC31_23400"/>
<proteinExistence type="predicted"/>
<feature type="transmembrane region" description="Helical" evidence="2">
    <location>
        <begin position="55"/>
        <end position="78"/>
    </location>
</feature>
<protein>
    <submittedName>
        <fullName evidence="3">Uncharacterized protein</fullName>
    </submittedName>
</protein>
<feature type="compositionally biased region" description="Pro residues" evidence="1">
    <location>
        <begin position="113"/>
        <end position="125"/>
    </location>
</feature>
<dbReference type="PATRIC" id="fig|59750.3.peg.3106"/>
<keyword evidence="4" id="KW-1185">Reference proteome</keyword>
<gene>
    <name evidence="3" type="ORF">AFM11_26200</name>
</gene>
<feature type="region of interest" description="Disordered" evidence="1">
    <location>
        <begin position="84"/>
        <end position="170"/>
    </location>
</feature>
<organism evidence="3 4">
    <name type="scientific">Mycolicibacterium wolinskyi</name>
    <dbReference type="NCBI Taxonomy" id="59750"/>
    <lineage>
        <taxon>Bacteria</taxon>
        <taxon>Bacillati</taxon>
        <taxon>Actinomycetota</taxon>
        <taxon>Actinomycetes</taxon>
        <taxon>Mycobacteriales</taxon>
        <taxon>Mycobacteriaceae</taxon>
        <taxon>Mycolicibacterium</taxon>
    </lineage>
</organism>
<comment type="caution">
    <text evidence="3">The sequence shown here is derived from an EMBL/GenBank/DDBJ whole genome shotgun (WGS) entry which is preliminary data.</text>
</comment>
<reference evidence="3 4" key="1">
    <citation type="submission" date="2015-07" db="EMBL/GenBank/DDBJ databases">
        <title>A draft genome sequence of Mycobacterium wolinskyi.</title>
        <authorList>
            <person name="de Man T.J."/>
            <person name="Perry K.A."/>
            <person name="Coulliette A.D."/>
            <person name="Jensen B."/>
            <person name="Toney N.C."/>
            <person name="Limbago B.M."/>
            <person name="Noble-Wang J."/>
        </authorList>
    </citation>
    <scope>NUCLEOTIDE SEQUENCE [LARGE SCALE GENOMIC DNA]</scope>
    <source>
        <strain evidence="3 4">CDC_01</strain>
    </source>
</reference>
<keyword evidence="2" id="KW-0472">Membrane</keyword>
<keyword evidence="2" id="KW-0812">Transmembrane</keyword>
<sequence>MSEREAGGSFDYLWDDPPPTPDAGPNAGRDGFDAFDINTWNFKPAPVPWYRTRGAAIALIAAGVAAAAIVVSLVLLLLRGSSPVVDEDEPTSVAPTATTAPPSPSPSLRVGVPPAPPPPPPPPAQEAPRRPVYRPTQRPSENKKPEIGVTRTPVTRSPISVAPQPRHPRN</sequence>
<name>A0A132PG20_9MYCO</name>
<dbReference type="EMBL" id="LGTW01000021">
    <property type="protein sequence ID" value="KWX21157.1"/>
    <property type="molecule type" value="Genomic_DNA"/>
</dbReference>
<evidence type="ECO:0000313" key="3">
    <source>
        <dbReference type="EMBL" id="KWX21157.1"/>
    </source>
</evidence>